<evidence type="ECO:0000256" key="4">
    <source>
        <dbReference type="ARBA" id="ARBA00022840"/>
    </source>
</evidence>
<name>A0A7W9J259_9ACTN</name>
<sequence>MDQTPTSPDPESVERAELEFEQQHVDRVYDRVEAASASASRIAVEGHQRAQAQNVGRVREEEQTGLYERDVLVFAAARRIAELDAEHEGLVFGRLDSDGGDEQPPAEHAADLESLYVGRIGVRDAEYEPLVIDWRAPAAEPFYRATSTDRLGVVRRRVLRNKGARIIGIEDDLLGPERAPEDLPVMGEGALMASLSRARGHTMRDIVATIQAEQDQAIRAPARGVTVIGGGPGTGKTVVALHRAAYLLYSDRRRFERGGVLVVGPSAAFMAYIERVLPSLGENTVSLRAVGELVDGVRATAIDDAEVAAIKGSLRMQGLLSRAARDRVPNAPTTLRVFIGGGTVELDANQLDNVRRNALRRTPRNRAAAEARKGLVAALWTRFPEDLRNGVYADRESFGDQVTDLPAYRTFFAAWWPVLTPQTVLRWLGDPRRLTRWARHDLTPVEIETLAAGIRGTDDITVADVALLDELTHLLGRAPIPEAGKDEEFDWLEGLSDGVNEVLTTSERRARAAAAAEADEPEEYAHVLVDEAQDLSPMQWRMVTRRGPQASWTIVGDPAQSSWPDPDEARTAMETMLSHLRRHTFRLSTNYRNSAEIYAFAGEVIRQQIPDADLPDAVRRTGVEPEHRIFDAGKVAEASADAAAELLDLVEGTVGVIVPPKLRAAVDAVLAELNDPRIATLTPLESKGLEYDAVVVVEPDRIVSDTLGGVRALYVVLTRATQRMITVNSTTHWLPTRAS</sequence>
<evidence type="ECO:0000313" key="8">
    <source>
        <dbReference type="Proteomes" id="UP000549971"/>
    </source>
</evidence>
<dbReference type="PROSITE" id="PS51198">
    <property type="entry name" value="UVRD_HELICASE_ATP_BIND"/>
    <property type="match status" value="1"/>
</dbReference>
<dbReference type="Gene3D" id="3.40.50.300">
    <property type="entry name" value="P-loop containing nucleotide triphosphate hydrolases"/>
    <property type="match status" value="2"/>
</dbReference>
<feature type="domain" description="UvrD-like helicase ATP-binding" evidence="6">
    <location>
        <begin position="209"/>
        <end position="594"/>
    </location>
</feature>
<dbReference type="Proteomes" id="UP000549971">
    <property type="component" value="Unassembled WGS sequence"/>
</dbReference>
<reference evidence="7 8" key="1">
    <citation type="submission" date="2020-08" db="EMBL/GenBank/DDBJ databases">
        <title>Sequencing the genomes of 1000 actinobacteria strains.</title>
        <authorList>
            <person name="Klenk H.-P."/>
        </authorList>
    </citation>
    <scope>NUCLEOTIDE SEQUENCE [LARGE SCALE GENOMIC DNA]</scope>
    <source>
        <strain evidence="7 8">DSM 28967</strain>
    </source>
</reference>
<dbReference type="RefSeq" id="WP_184794057.1">
    <property type="nucleotide sequence ID" value="NZ_JACHMY010000001.1"/>
</dbReference>
<dbReference type="PANTHER" id="PTHR11070:SF45">
    <property type="entry name" value="DNA 3'-5' HELICASE"/>
    <property type="match status" value="1"/>
</dbReference>
<dbReference type="GO" id="GO:0016787">
    <property type="term" value="F:hydrolase activity"/>
    <property type="evidence" value="ECO:0007669"/>
    <property type="project" value="UniProtKB-UniRule"/>
</dbReference>
<evidence type="ECO:0000313" key="7">
    <source>
        <dbReference type="EMBL" id="MBB5834277.1"/>
    </source>
</evidence>
<keyword evidence="1 5" id="KW-0547">Nucleotide-binding</keyword>
<organism evidence="7 8">
    <name type="scientific">Kribbella italica</name>
    <dbReference type="NCBI Taxonomy" id="1540520"/>
    <lineage>
        <taxon>Bacteria</taxon>
        <taxon>Bacillati</taxon>
        <taxon>Actinomycetota</taxon>
        <taxon>Actinomycetes</taxon>
        <taxon>Propionibacteriales</taxon>
        <taxon>Kribbellaceae</taxon>
        <taxon>Kribbella</taxon>
    </lineage>
</organism>
<protein>
    <submittedName>
        <fullName evidence="7">DNA helicase IV</fullName>
    </submittedName>
</protein>
<keyword evidence="8" id="KW-1185">Reference proteome</keyword>
<dbReference type="GO" id="GO:0003677">
    <property type="term" value="F:DNA binding"/>
    <property type="evidence" value="ECO:0007669"/>
    <property type="project" value="InterPro"/>
</dbReference>
<evidence type="ECO:0000256" key="3">
    <source>
        <dbReference type="ARBA" id="ARBA00022806"/>
    </source>
</evidence>
<dbReference type="SUPFAM" id="SSF52540">
    <property type="entry name" value="P-loop containing nucleoside triphosphate hydrolases"/>
    <property type="match status" value="1"/>
</dbReference>
<evidence type="ECO:0000256" key="1">
    <source>
        <dbReference type="ARBA" id="ARBA00022741"/>
    </source>
</evidence>
<dbReference type="EMBL" id="JACHMY010000001">
    <property type="protein sequence ID" value="MBB5834277.1"/>
    <property type="molecule type" value="Genomic_DNA"/>
</dbReference>
<dbReference type="InterPro" id="IPR000212">
    <property type="entry name" value="DNA_helicase_UvrD/REP"/>
</dbReference>
<accession>A0A7W9J259</accession>
<dbReference type="PANTHER" id="PTHR11070">
    <property type="entry name" value="UVRD / RECB / PCRA DNA HELICASE FAMILY MEMBER"/>
    <property type="match status" value="1"/>
</dbReference>
<dbReference type="GO" id="GO:0000725">
    <property type="term" value="P:recombinational repair"/>
    <property type="evidence" value="ECO:0007669"/>
    <property type="project" value="TreeGrafter"/>
</dbReference>
<keyword evidence="3 5" id="KW-0347">Helicase</keyword>
<evidence type="ECO:0000256" key="5">
    <source>
        <dbReference type="PROSITE-ProRule" id="PRU00560"/>
    </source>
</evidence>
<evidence type="ECO:0000256" key="2">
    <source>
        <dbReference type="ARBA" id="ARBA00022801"/>
    </source>
</evidence>
<dbReference type="InterPro" id="IPR027417">
    <property type="entry name" value="P-loop_NTPase"/>
</dbReference>
<dbReference type="GO" id="GO:0005524">
    <property type="term" value="F:ATP binding"/>
    <property type="evidence" value="ECO:0007669"/>
    <property type="project" value="UniProtKB-UniRule"/>
</dbReference>
<dbReference type="GO" id="GO:0005829">
    <property type="term" value="C:cytosol"/>
    <property type="evidence" value="ECO:0007669"/>
    <property type="project" value="TreeGrafter"/>
</dbReference>
<dbReference type="InterPro" id="IPR014016">
    <property type="entry name" value="UvrD-like_ATP-bd"/>
</dbReference>
<keyword evidence="2 5" id="KW-0378">Hydrolase</keyword>
<evidence type="ECO:0000259" key="6">
    <source>
        <dbReference type="PROSITE" id="PS51198"/>
    </source>
</evidence>
<feature type="binding site" evidence="5">
    <location>
        <begin position="230"/>
        <end position="237"/>
    </location>
    <ligand>
        <name>ATP</name>
        <dbReference type="ChEBI" id="CHEBI:30616"/>
    </ligand>
</feature>
<comment type="caution">
    <text evidence="7">The sequence shown here is derived from an EMBL/GenBank/DDBJ whole genome shotgun (WGS) entry which is preliminary data.</text>
</comment>
<dbReference type="GO" id="GO:0043138">
    <property type="term" value="F:3'-5' DNA helicase activity"/>
    <property type="evidence" value="ECO:0007669"/>
    <property type="project" value="TreeGrafter"/>
</dbReference>
<proteinExistence type="predicted"/>
<gene>
    <name evidence="7" type="ORF">HDA39_001011</name>
</gene>
<dbReference type="AlphaFoldDB" id="A0A7W9J259"/>
<dbReference type="Pfam" id="PF13245">
    <property type="entry name" value="AAA_19"/>
    <property type="match status" value="1"/>
</dbReference>
<keyword evidence="4 5" id="KW-0067">ATP-binding</keyword>